<reference evidence="2" key="2">
    <citation type="journal article" date="2015" name="Sci. Rep.">
        <title>Genetic analysis of capsular polysaccharide synthesis gene clusters in 79 capsular types of Klebsiella spp.</title>
        <authorList>
            <person name="Pan Y.J."/>
            <person name="Lin T.L."/>
            <person name="Chen C.T."/>
            <person name="Chen Y.Y."/>
            <person name="Hsieh P.F."/>
            <person name="Hsu C.R."/>
            <person name="Wu M.C."/>
            <person name="Wang J.T."/>
        </authorList>
    </citation>
    <scope>NUCLEOTIDE SEQUENCE</scope>
    <source>
        <strain evidence="2">3534/51</strain>
    </source>
</reference>
<gene>
    <name evidence="2" type="primary">wzy</name>
</gene>
<organism evidence="2">
    <name type="scientific">Klebsiella sp. 3534/51</name>
    <dbReference type="NCBI Taxonomy" id="1497827"/>
    <lineage>
        <taxon>Bacteria</taxon>
        <taxon>Pseudomonadati</taxon>
        <taxon>Pseudomonadota</taxon>
        <taxon>Gammaproteobacteria</taxon>
        <taxon>Enterobacterales</taxon>
        <taxon>Enterobacteriaceae</taxon>
        <taxon>Klebsiella/Raoultella group</taxon>
        <taxon>Klebsiella</taxon>
    </lineage>
</organism>
<reference evidence="2" key="1">
    <citation type="submission" date="2014-04" db="EMBL/GenBank/DDBJ databases">
        <authorList>
            <person name="Harrison E."/>
        </authorList>
    </citation>
    <scope>NUCLEOTIDE SEQUENCE</scope>
    <source>
        <strain evidence="2">3534/51</strain>
    </source>
</reference>
<dbReference type="Pfam" id="PF14897">
    <property type="entry name" value="EpsG"/>
    <property type="match status" value="1"/>
</dbReference>
<dbReference type="AlphaFoldDB" id="A0A0P0YSC9"/>
<feature type="transmembrane region" description="Helical" evidence="1">
    <location>
        <begin position="164"/>
        <end position="184"/>
    </location>
</feature>
<feature type="transmembrane region" description="Helical" evidence="1">
    <location>
        <begin position="93"/>
        <end position="113"/>
    </location>
</feature>
<feature type="transmembrane region" description="Helical" evidence="1">
    <location>
        <begin position="325"/>
        <end position="345"/>
    </location>
</feature>
<keyword evidence="1" id="KW-0472">Membrane</keyword>
<keyword evidence="1" id="KW-0812">Transmembrane</keyword>
<keyword evidence="1" id="KW-1133">Transmembrane helix</keyword>
<sequence length="363" mass="41819">MSMYILSMLFNSFISFLSVITRDKKAHMLFKFILVLGLSILPAIKSKYVGTDSQMYVGFFSLHQTYSEWLSNGTEPAFVSSIKLLQFLGADNYFYFFLFFSLIFNYLIVNSIFKLSKNIPLSLLIFLSYSALYIFHFNVLRQSMAVAFVIFSLRYLFTANYLKFYMVVAIASLFHYSAICTVTFPILLKILNSRPLVLYASTFIILICFSYTSNQIYVLLSSATGASRYSNYADLSAGDSAGKLFFLNVMLLFIFIALYCKFKIKDLQDSFFLYLFFTSVVINFCISFLGLRYEGAGRIINYFSYSSIFVFPIALSRLKTSFRVLSYYFVILFCVSFIIFMLYVANAHGLLPYTVNPYLNDLL</sequence>
<evidence type="ECO:0000256" key="1">
    <source>
        <dbReference type="SAM" id="Phobius"/>
    </source>
</evidence>
<dbReference type="InterPro" id="IPR049458">
    <property type="entry name" value="EpsG-like"/>
</dbReference>
<proteinExistence type="predicted"/>
<name>A0A0P0YSC9_9ENTR</name>
<feature type="transmembrane region" description="Helical" evidence="1">
    <location>
        <begin position="125"/>
        <end position="152"/>
    </location>
</feature>
<protein>
    <submittedName>
        <fullName evidence="2">O-antigen and lipid-linked capsular repeat unit polymerase</fullName>
    </submittedName>
</protein>
<feature type="transmembrane region" description="Helical" evidence="1">
    <location>
        <begin position="196"/>
        <end position="220"/>
    </location>
</feature>
<feature type="transmembrane region" description="Helical" evidence="1">
    <location>
        <begin position="299"/>
        <end position="318"/>
    </location>
</feature>
<evidence type="ECO:0000313" key="2">
    <source>
        <dbReference type="EMBL" id="BAT24052.1"/>
    </source>
</evidence>
<dbReference type="EMBL" id="AB924593">
    <property type="protein sequence ID" value="BAT24052.1"/>
    <property type="molecule type" value="Genomic_DNA"/>
</dbReference>
<feature type="transmembrane region" description="Helical" evidence="1">
    <location>
        <begin position="271"/>
        <end position="293"/>
    </location>
</feature>
<accession>A0A0P0YSC9</accession>
<feature type="transmembrane region" description="Helical" evidence="1">
    <location>
        <begin position="240"/>
        <end position="259"/>
    </location>
</feature>